<dbReference type="InterPro" id="IPR013096">
    <property type="entry name" value="Cupin_2"/>
</dbReference>
<feature type="domain" description="Cupin type-2" evidence="2">
    <location>
        <begin position="86"/>
        <end position="132"/>
    </location>
</feature>
<keyword evidence="1" id="KW-0732">Signal</keyword>
<dbReference type="Gene3D" id="2.60.120.10">
    <property type="entry name" value="Jelly Rolls"/>
    <property type="match status" value="1"/>
</dbReference>
<keyword evidence="4" id="KW-1185">Reference proteome</keyword>
<protein>
    <submittedName>
        <fullName evidence="3">Uncharacterized protein YjlB</fullName>
    </submittedName>
</protein>
<sequence>MPTKRSTYAAVRFALSLAPAVSAWPVSAKPDRLFFTDDGRIPNSPLPVLVYRNVPLDGKDKAAAFESLFAAHDWPPQWRDGVFDYHHYHSTAHEALGVASGHARLILGGEAGQEIAVEAGDVLILPAGTGHCQIEQSENFLVVGAYPLGQEDYDTQRARPETHDASVERIRRVALPAADPVTGWSGVLLQAWR</sequence>
<dbReference type="Proteomes" id="UP000316905">
    <property type="component" value="Unassembled WGS sequence"/>
</dbReference>
<reference evidence="3 4" key="1">
    <citation type="journal article" date="2015" name="Stand. Genomic Sci.">
        <title>Genomic Encyclopedia of Bacterial and Archaeal Type Strains, Phase III: the genomes of soil and plant-associated and newly described type strains.</title>
        <authorList>
            <person name="Whitman W.B."/>
            <person name="Woyke T."/>
            <person name="Klenk H.P."/>
            <person name="Zhou Y."/>
            <person name="Lilburn T.G."/>
            <person name="Beck B.J."/>
            <person name="De Vos P."/>
            <person name="Vandamme P."/>
            <person name="Eisen J.A."/>
            <person name="Garrity G."/>
            <person name="Hugenholtz P."/>
            <person name="Kyrpides N.C."/>
        </authorList>
    </citation>
    <scope>NUCLEOTIDE SEQUENCE [LARGE SCALE GENOMIC DNA]</scope>
    <source>
        <strain evidence="3 4">CGMCC 1.6858</strain>
    </source>
</reference>
<dbReference type="CDD" id="cd02219">
    <property type="entry name" value="cupin_YjlB-like"/>
    <property type="match status" value="1"/>
</dbReference>
<dbReference type="PIRSF" id="PIRSF019307">
    <property type="entry name" value="UCP019307"/>
    <property type="match status" value="1"/>
</dbReference>
<dbReference type="InterPro" id="IPR047121">
    <property type="entry name" value="YjiB-like"/>
</dbReference>
<dbReference type="RefSeq" id="WP_145138410.1">
    <property type="nucleotide sequence ID" value="NZ_VLKY01000002.1"/>
</dbReference>
<proteinExistence type="predicted"/>
<dbReference type="EMBL" id="VLKY01000002">
    <property type="protein sequence ID" value="TWI57607.1"/>
    <property type="molecule type" value="Genomic_DNA"/>
</dbReference>
<dbReference type="PANTHER" id="PTHR36448">
    <property type="entry name" value="BLR7373 PROTEIN"/>
    <property type="match status" value="1"/>
</dbReference>
<dbReference type="InterPro" id="IPR014710">
    <property type="entry name" value="RmlC-like_jellyroll"/>
</dbReference>
<feature type="signal peptide" evidence="1">
    <location>
        <begin position="1"/>
        <end position="23"/>
    </location>
</feature>
<comment type="caution">
    <text evidence="3">The sequence shown here is derived from an EMBL/GenBank/DDBJ whole genome shotgun (WGS) entry which is preliminary data.</text>
</comment>
<dbReference type="SUPFAM" id="SSF51182">
    <property type="entry name" value="RmlC-like cupins"/>
    <property type="match status" value="1"/>
</dbReference>
<dbReference type="InterPro" id="IPR011051">
    <property type="entry name" value="RmlC_Cupin_sf"/>
</dbReference>
<evidence type="ECO:0000313" key="3">
    <source>
        <dbReference type="EMBL" id="TWI57607.1"/>
    </source>
</evidence>
<feature type="chain" id="PRO_5022056135" evidence="1">
    <location>
        <begin position="24"/>
        <end position="193"/>
    </location>
</feature>
<evidence type="ECO:0000313" key="4">
    <source>
        <dbReference type="Proteomes" id="UP000316905"/>
    </source>
</evidence>
<dbReference type="PANTHER" id="PTHR36448:SF2">
    <property type="entry name" value="CUPIN TYPE-1 DOMAIN-CONTAINING PROTEIN"/>
    <property type="match status" value="1"/>
</dbReference>
<name>A0A562QLH8_9PSED</name>
<dbReference type="Pfam" id="PF07883">
    <property type="entry name" value="Cupin_2"/>
    <property type="match status" value="1"/>
</dbReference>
<evidence type="ECO:0000256" key="1">
    <source>
        <dbReference type="SAM" id="SignalP"/>
    </source>
</evidence>
<dbReference type="InterPro" id="IPR014500">
    <property type="entry name" value="UCP019307_cupin"/>
</dbReference>
<evidence type="ECO:0000259" key="2">
    <source>
        <dbReference type="Pfam" id="PF07883"/>
    </source>
</evidence>
<dbReference type="OrthoDB" id="9791759at2"/>
<organism evidence="3 4">
    <name type="scientific">Pseudomonas duriflava</name>
    <dbReference type="NCBI Taxonomy" id="459528"/>
    <lineage>
        <taxon>Bacteria</taxon>
        <taxon>Pseudomonadati</taxon>
        <taxon>Pseudomonadota</taxon>
        <taxon>Gammaproteobacteria</taxon>
        <taxon>Pseudomonadales</taxon>
        <taxon>Pseudomonadaceae</taxon>
        <taxon>Pseudomonas</taxon>
    </lineage>
</organism>
<accession>A0A562QLH8</accession>
<gene>
    <name evidence="3" type="ORF">IQ22_00824</name>
</gene>
<dbReference type="AlphaFoldDB" id="A0A562QLH8"/>